<evidence type="ECO:0000313" key="4">
    <source>
        <dbReference type="RefSeq" id="XP_022295299.1"/>
    </source>
</evidence>
<protein>
    <submittedName>
        <fullName evidence="4">Uncharacterized protein LOC111105351</fullName>
    </submittedName>
    <submittedName>
        <fullName evidence="5">Uncharacterized protein LOC111112604</fullName>
    </submittedName>
</protein>
<dbReference type="RefSeq" id="XP_022305887.1">
    <property type="nucleotide sequence ID" value="XM_022450179.1"/>
</dbReference>
<evidence type="ECO:0000313" key="3">
    <source>
        <dbReference type="Proteomes" id="UP000694844"/>
    </source>
</evidence>
<dbReference type="InterPro" id="IPR013762">
    <property type="entry name" value="Integrase-like_cat_sf"/>
</dbReference>
<evidence type="ECO:0000313" key="5">
    <source>
        <dbReference type="RefSeq" id="XP_022305887.1"/>
    </source>
</evidence>
<dbReference type="InterPro" id="IPR052787">
    <property type="entry name" value="MAVS"/>
</dbReference>
<keyword evidence="3" id="KW-1185">Reference proteome</keyword>
<dbReference type="SUPFAM" id="SSF56349">
    <property type="entry name" value="DNA breaking-rejoining enzymes"/>
    <property type="match status" value="1"/>
</dbReference>
<dbReference type="GO" id="GO:0003677">
    <property type="term" value="F:DNA binding"/>
    <property type="evidence" value="ECO:0007669"/>
    <property type="project" value="InterPro"/>
</dbReference>
<dbReference type="GeneID" id="111105351"/>
<dbReference type="Pfam" id="PF00589">
    <property type="entry name" value="Phage_integrase"/>
    <property type="match status" value="1"/>
</dbReference>
<evidence type="ECO:0000256" key="1">
    <source>
        <dbReference type="ARBA" id="ARBA00023172"/>
    </source>
</evidence>
<dbReference type="Proteomes" id="UP000694844">
    <property type="component" value="Chromosome 7"/>
</dbReference>
<dbReference type="OrthoDB" id="6123923at2759"/>
<dbReference type="InterPro" id="IPR002104">
    <property type="entry name" value="Integrase_catalytic"/>
</dbReference>
<dbReference type="Gene3D" id="1.10.443.10">
    <property type="entry name" value="Intergrase catalytic core"/>
    <property type="match status" value="1"/>
</dbReference>
<dbReference type="Proteomes" id="UP000694844">
    <property type="component" value="Chromosome 9"/>
</dbReference>
<dbReference type="GO" id="GO:0015074">
    <property type="term" value="P:DNA integration"/>
    <property type="evidence" value="ECO:0007669"/>
    <property type="project" value="InterPro"/>
</dbReference>
<dbReference type="KEGG" id="cvn:111105351"/>
<keyword evidence="1" id="KW-0233">DNA recombination</keyword>
<name>A0A8B8AYC0_CRAVI</name>
<reference evidence="4 5" key="1">
    <citation type="submission" date="2025-04" db="UniProtKB">
        <authorList>
            <consortium name="RefSeq"/>
        </authorList>
    </citation>
    <scope>IDENTIFICATION</scope>
    <source>
        <tissue evidence="4 5">Whole sample</tissue>
    </source>
</reference>
<dbReference type="PANTHER" id="PTHR21446">
    <property type="entry name" value="DUF3504 DOMAIN-CONTAINING PROTEIN"/>
    <property type="match status" value="1"/>
</dbReference>
<dbReference type="PANTHER" id="PTHR21446:SF12">
    <property type="entry name" value="POTASSIUM CHANNEL TETRAMERIZATION DOMAIN CONTAINING 1"/>
    <property type="match status" value="1"/>
</dbReference>
<proteinExistence type="predicted"/>
<dbReference type="RefSeq" id="XP_022295299.1">
    <property type="nucleotide sequence ID" value="XM_022439591.1"/>
</dbReference>
<dbReference type="KEGG" id="cvn:111112604"/>
<gene>
    <name evidence="4" type="primary">LOC111105351</name>
    <name evidence="5" type="synonym">LOC111112604</name>
</gene>
<dbReference type="InterPro" id="IPR011010">
    <property type="entry name" value="DNA_brk_join_enz"/>
</dbReference>
<sequence>MYATDSVLCPVKSFEKYLSKRHAGTDRLFLHSKNNFSDNDPVWYRNEPLGVNTLRKFMKTISKSAGLSKEYTNHCIRSTTITLLNHCGFESRHIATVSGHRNTASLSSYCYDTSDDQKRKMSNALSVCVGQVGSAAVSETMSMSDDELVQCVESVESSVTYSSVNRQPTFNLSKCNVTINNIYN</sequence>
<dbReference type="GO" id="GO:0006310">
    <property type="term" value="P:DNA recombination"/>
    <property type="evidence" value="ECO:0007669"/>
    <property type="project" value="UniProtKB-KW"/>
</dbReference>
<evidence type="ECO:0000259" key="2">
    <source>
        <dbReference type="Pfam" id="PF00589"/>
    </source>
</evidence>
<dbReference type="AlphaFoldDB" id="A0A8B8AYC0"/>
<organism evidence="3 4">
    <name type="scientific">Crassostrea virginica</name>
    <name type="common">Eastern oyster</name>
    <dbReference type="NCBI Taxonomy" id="6565"/>
    <lineage>
        <taxon>Eukaryota</taxon>
        <taxon>Metazoa</taxon>
        <taxon>Spiralia</taxon>
        <taxon>Lophotrochozoa</taxon>
        <taxon>Mollusca</taxon>
        <taxon>Bivalvia</taxon>
        <taxon>Autobranchia</taxon>
        <taxon>Pteriomorphia</taxon>
        <taxon>Ostreida</taxon>
        <taxon>Ostreoidea</taxon>
        <taxon>Ostreidae</taxon>
        <taxon>Crassostrea</taxon>
    </lineage>
</organism>
<accession>A0A8B8AYC0</accession>
<feature type="domain" description="Tyr recombinase" evidence="2">
    <location>
        <begin position="11"/>
        <end position="110"/>
    </location>
</feature>